<dbReference type="GO" id="GO:0005524">
    <property type="term" value="F:ATP binding"/>
    <property type="evidence" value="ECO:0007669"/>
    <property type="project" value="UniProtKB-UniRule"/>
</dbReference>
<dbReference type="GO" id="GO:0046872">
    <property type="term" value="F:metal ion binding"/>
    <property type="evidence" value="ECO:0007669"/>
    <property type="project" value="InterPro"/>
</dbReference>
<keyword evidence="1" id="KW-0547">Nucleotide-binding</keyword>
<dbReference type="PROSITE" id="PS50975">
    <property type="entry name" value="ATP_GRASP"/>
    <property type="match status" value="1"/>
</dbReference>
<accession>A0A263BWK7</accession>
<evidence type="ECO:0000313" key="3">
    <source>
        <dbReference type="EMBL" id="OZM58131.1"/>
    </source>
</evidence>
<keyword evidence="4" id="KW-1185">Reference proteome</keyword>
<dbReference type="Proteomes" id="UP000217083">
    <property type="component" value="Unassembled WGS sequence"/>
</dbReference>
<keyword evidence="1" id="KW-0067">ATP-binding</keyword>
<dbReference type="InterPro" id="IPR011761">
    <property type="entry name" value="ATP-grasp"/>
</dbReference>
<dbReference type="AlphaFoldDB" id="A0A263BWK7"/>
<dbReference type="RefSeq" id="WP_094920533.1">
    <property type="nucleotide sequence ID" value="NZ_NPIA01000001.1"/>
</dbReference>
<sequence>MTLKAKITIQPMPDLTFNDTNEMIFPKKFHAWKLHNKMLTISFGHGKFEVRCKIHEEDEDTLFCSHTLAKQLLLPHLPTPLSISYQRENNYMSFGPVFAVLTAFKNKQNPISFPAINDFCIELASFCKQHGLFFYVFSLDEFNDNEVYGYTYSNQMWQKHQLPKPNVIYNRIHSRIIERSELAQRLFTQCKEQEIPYFNNRFLNKWEVHQMLSSELHLKLHLPETAIFSSKRSFANLVNNYECIYVKPIYGSQGRHIYRITNENDTYSLENSGFTSTDKLTFKNDSDLFHFLKQKISKKKYIVQQGINLYEHKGRTVDFRVLCNRNYNGEWFNSSIMARLSTPKTFVSNVAQGGELYKPEDVLSMYAKKERDQFIKALQELALELCLQVSKNFEGDYGELGVDLALDKKGNIWIIEINIKPSKDLDDQITSLKVRPSAKAILQFGSFLANH</sequence>
<organism evidence="3 4">
    <name type="scientific">Lottiidibacillus patelloidae</name>
    <dbReference type="NCBI Taxonomy" id="2670334"/>
    <lineage>
        <taxon>Bacteria</taxon>
        <taxon>Bacillati</taxon>
        <taxon>Bacillota</taxon>
        <taxon>Bacilli</taxon>
        <taxon>Bacillales</taxon>
        <taxon>Bacillaceae</taxon>
        <taxon>Lottiidibacillus</taxon>
    </lineage>
</organism>
<dbReference type="GO" id="GO:0005737">
    <property type="term" value="C:cytoplasm"/>
    <property type="evidence" value="ECO:0007669"/>
    <property type="project" value="TreeGrafter"/>
</dbReference>
<protein>
    <recommendedName>
        <fullName evidence="2">ATP-grasp domain-containing protein</fullName>
    </recommendedName>
</protein>
<evidence type="ECO:0000256" key="1">
    <source>
        <dbReference type="PROSITE-ProRule" id="PRU00409"/>
    </source>
</evidence>
<evidence type="ECO:0000313" key="4">
    <source>
        <dbReference type="Proteomes" id="UP000217083"/>
    </source>
</evidence>
<dbReference type="SUPFAM" id="SSF56059">
    <property type="entry name" value="Glutathione synthetase ATP-binding domain-like"/>
    <property type="match status" value="1"/>
</dbReference>
<gene>
    <name evidence="3" type="ORF">CIB95_00695</name>
</gene>
<dbReference type="Gene3D" id="3.30.470.20">
    <property type="entry name" value="ATP-grasp fold, B domain"/>
    <property type="match status" value="1"/>
</dbReference>
<evidence type="ECO:0000259" key="2">
    <source>
        <dbReference type="PROSITE" id="PS50975"/>
    </source>
</evidence>
<feature type="domain" description="ATP-grasp" evidence="2">
    <location>
        <begin position="212"/>
        <end position="443"/>
    </location>
</feature>
<reference evidence="3 4" key="2">
    <citation type="submission" date="2017-09" db="EMBL/GenBank/DDBJ databases">
        <title>Bacillus patelloidae sp. nov., isolated from the intestinal tract of a marine limpet.</title>
        <authorList>
            <person name="Liu R."/>
            <person name="Dong C."/>
            <person name="Shao Z."/>
        </authorList>
    </citation>
    <scope>NUCLEOTIDE SEQUENCE [LARGE SCALE GENOMIC DNA]</scope>
    <source>
        <strain evidence="3 4">SA5d-4</strain>
    </source>
</reference>
<dbReference type="InterPro" id="IPR026838">
    <property type="entry name" value="YheC/D"/>
</dbReference>
<dbReference type="PANTHER" id="PTHR21621">
    <property type="entry name" value="RIBOSOMAL PROTEIN S6 MODIFICATION PROTEIN"/>
    <property type="match status" value="1"/>
</dbReference>
<dbReference type="GO" id="GO:0016879">
    <property type="term" value="F:ligase activity, forming carbon-nitrogen bonds"/>
    <property type="evidence" value="ECO:0007669"/>
    <property type="project" value="TreeGrafter"/>
</dbReference>
<dbReference type="Pfam" id="PF14398">
    <property type="entry name" value="ATPgrasp_YheCD"/>
    <property type="match status" value="1"/>
</dbReference>
<dbReference type="PANTHER" id="PTHR21621:SF0">
    <property type="entry name" value="BETA-CITRYLGLUTAMATE SYNTHASE B-RELATED"/>
    <property type="match status" value="1"/>
</dbReference>
<name>A0A263BWK7_9BACI</name>
<reference evidence="4" key="1">
    <citation type="submission" date="2017-08" db="EMBL/GenBank/DDBJ databases">
        <authorList>
            <person name="Huang Z."/>
        </authorList>
    </citation>
    <scope>NUCLEOTIDE SEQUENCE [LARGE SCALE GENOMIC DNA]</scope>
    <source>
        <strain evidence="4">SA5d-4</strain>
    </source>
</reference>
<dbReference type="EMBL" id="NPIA01000001">
    <property type="protein sequence ID" value="OZM58131.1"/>
    <property type="molecule type" value="Genomic_DNA"/>
</dbReference>
<comment type="caution">
    <text evidence="3">The sequence shown here is derived from an EMBL/GenBank/DDBJ whole genome shotgun (WGS) entry which is preliminary data.</text>
</comment>
<proteinExistence type="predicted"/>